<organism evidence="2 3">
    <name type="scientific">Actinophytocola xinjiangensis</name>
    <dbReference type="NCBI Taxonomy" id="485602"/>
    <lineage>
        <taxon>Bacteria</taxon>
        <taxon>Bacillati</taxon>
        <taxon>Actinomycetota</taxon>
        <taxon>Actinomycetes</taxon>
        <taxon>Pseudonocardiales</taxon>
        <taxon>Pseudonocardiaceae</taxon>
    </lineage>
</organism>
<evidence type="ECO:0000256" key="1">
    <source>
        <dbReference type="ARBA" id="ARBA00005254"/>
    </source>
</evidence>
<dbReference type="InterPro" id="IPR029045">
    <property type="entry name" value="ClpP/crotonase-like_dom_sf"/>
</dbReference>
<sequence length="275" mass="28522">MNTGTDDLLARVERGVGVVTLNRPDRRNALSRPMLDALAEVLTAFAGDDTVRALLLTGAGKAFCAGGDVKAFAERGGAAGGEETFEDKVARQLASQRATTGALHTFPKPTVAALPGAAAGAGIGLALACDLRVGSPTTVFATAFAKVGLSGDYGTTWLLSQIAGPARARRALLLGDRIDADTALEWGVLDQVAEDATTHAFEIAAGLAAGPRQAYASMKQNLLDAGACSLDEAMAREVPRHLTCGQTDDHHEAVRAFVERRPPSFRGDPTTPAST</sequence>
<dbReference type="OrthoDB" id="9777711at2"/>
<protein>
    <recommendedName>
        <fullName evidence="4">Enoyl-CoA hydratase</fullName>
    </recommendedName>
</protein>
<dbReference type="Proteomes" id="UP000185696">
    <property type="component" value="Unassembled WGS sequence"/>
</dbReference>
<name>A0A7Z0WLI7_9PSEU</name>
<comment type="caution">
    <text evidence="2">The sequence shown here is derived from an EMBL/GenBank/DDBJ whole genome shotgun (WGS) entry which is preliminary data.</text>
</comment>
<evidence type="ECO:0000313" key="2">
    <source>
        <dbReference type="EMBL" id="OLF10217.1"/>
    </source>
</evidence>
<dbReference type="EMBL" id="MSIF01000007">
    <property type="protein sequence ID" value="OLF10217.1"/>
    <property type="molecule type" value="Genomic_DNA"/>
</dbReference>
<comment type="similarity">
    <text evidence="1">Belongs to the enoyl-CoA hydratase/isomerase family.</text>
</comment>
<dbReference type="RefSeq" id="WP_075133938.1">
    <property type="nucleotide sequence ID" value="NZ_MSIF01000007.1"/>
</dbReference>
<gene>
    <name evidence="2" type="ORF">BLA60_17420</name>
</gene>
<keyword evidence="3" id="KW-1185">Reference proteome</keyword>
<dbReference type="InterPro" id="IPR014748">
    <property type="entry name" value="Enoyl-CoA_hydra_C"/>
</dbReference>
<accession>A0A7Z0WLI7</accession>
<dbReference type="PANTHER" id="PTHR43459">
    <property type="entry name" value="ENOYL-COA HYDRATASE"/>
    <property type="match status" value="1"/>
</dbReference>
<dbReference type="SUPFAM" id="SSF52096">
    <property type="entry name" value="ClpP/crotonase"/>
    <property type="match status" value="1"/>
</dbReference>
<proteinExistence type="inferred from homology"/>
<dbReference type="CDD" id="cd06558">
    <property type="entry name" value="crotonase-like"/>
    <property type="match status" value="1"/>
</dbReference>
<reference evidence="2 3" key="1">
    <citation type="submission" date="2016-12" db="EMBL/GenBank/DDBJ databases">
        <title>The draft genome sequence of Actinophytocola xinjiangensis.</title>
        <authorList>
            <person name="Wang W."/>
            <person name="Yuan L."/>
        </authorList>
    </citation>
    <scope>NUCLEOTIDE SEQUENCE [LARGE SCALE GENOMIC DNA]</scope>
    <source>
        <strain evidence="2 3">CGMCC 4.4663</strain>
    </source>
</reference>
<dbReference type="Gene3D" id="1.10.12.10">
    <property type="entry name" value="Lyase 2-enoyl-coa Hydratase, Chain A, domain 2"/>
    <property type="match status" value="1"/>
</dbReference>
<dbReference type="AlphaFoldDB" id="A0A7Z0WLI7"/>
<dbReference type="GO" id="GO:0003824">
    <property type="term" value="F:catalytic activity"/>
    <property type="evidence" value="ECO:0007669"/>
    <property type="project" value="UniProtKB-ARBA"/>
</dbReference>
<evidence type="ECO:0008006" key="4">
    <source>
        <dbReference type="Google" id="ProtNLM"/>
    </source>
</evidence>
<evidence type="ECO:0000313" key="3">
    <source>
        <dbReference type="Proteomes" id="UP000185696"/>
    </source>
</evidence>
<dbReference type="Gene3D" id="3.90.226.10">
    <property type="entry name" value="2-enoyl-CoA Hydratase, Chain A, domain 1"/>
    <property type="match status" value="1"/>
</dbReference>
<dbReference type="InterPro" id="IPR001753">
    <property type="entry name" value="Enoyl-CoA_hydra/iso"/>
</dbReference>
<dbReference type="PANTHER" id="PTHR43459:SF1">
    <property type="entry name" value="EG:BACN32G11.4 PROTEIN"/>
    <property type="match status" value="1"/>
</dbReference>
<dbReference type="Pfam" id="PF00378">
    <property type="entry name" value="ECH_1"/>
    <property type="match status" value="1"/>
</dbReference>